<evidence type="ECO:0000256" key="6">
    <source>
        <dbReference type="ARBA" id="ARBA00023136"/>
    </source>
</evidence>
<dbReference type="Gene3D" id="1.10.287.1260">
    <property type="match status" value="1"/>
</dbReference>
<keyword evidence="3" id="KW-1003">Cell membrane</keyword>
<evidence type="ECO:0000259" key="9">
    <source>
        <dbReference type="Pfam" id="PF21082"/>
    </source>
</evidence>
<comment type="subcellular location">
    <subcellularLocation>
        <location evidence="1">Cell membrane</location>
        <topology evidence="1">Multi-pass membrane protein</topology>
    </subcellularLocation>
</comment>
<dbReference type="InterPro" id="IPR049142">
    <property type="entry name" value="MS_channel_1st"/>
</dbReference>
<feature type="domain" description="Mechanosensitive ion channel MscS C-terminal" evidence="9">
    <location>
        <begin position="206"/>
        <end position="289"/>
    </location>
</feature>
<keyword evidence="6 7" id="KW-0472">Membrane</keyword>
<comment type="similarity">
    <text evidence="2">Belongs to the MscS (TC 1.A.23) family.</text>
</comment>
<dbReference type="Proteomes" id="UP000187608">
    <property type="component" value="Unassembled WGS sequence"/>
</dbReference>
<dbReference type="PANTHER" id="PTHR30460">
    <property type="entry name" value="MODERATE CONDUCTANCE MECHANOSENSITIVE CHANNEL YBIO"/>
    <property type="match status" value="1"/>
</dbReference>
<dbReference type="EMBL" id="FTOC01000008">
    <property type="protein sequence ID" value="SIS54832.1"/>
    <property type="molecule type" value="Genomic_DNA"/>
</dbReference>
<dbReference type="Pfam" id="PF00924">
    <property type="entry name" value="MS_channel_2nd"/>
    <property type="match status" value="1"/>
</dbReference>
<dbReference type="Pfam" id="PF21088">
    <property type="entry name" value="MS_channel_1st"/>
    <property type="match status" value="1"/>
</dbReference>
<proteinExistence type="inferred from homology"/>
<evidence type="ECO:0000256" key="1">
    <source>
        <dbReference type="ARBA" id="ARBA00004651"/>
    </source>
</evidence>
<keyword evidence="4 7" id="KW-0812">Transmembrane</keyword>
<evidence type="ECO:0000256" key="7">
    <source>
        <dbReference type="SAM" id="Phobius"/>
    </source>
</evidence>
<sequence>MLLSGNGNEEVVEETWGLWEETWNVWKEALMGPDLWIRIGQTALQILFIVILAFVVVKIGNKLIDQFYSRRTKGPFRITARRETTLTKLTKNTLTYVVYFMAFVMILETFSINIGALLAGAGIAGLAIGFGAQNLVRDIISGFFIIFEDQFSVGDYIGTAGVEGFVTEIGLRTSKVKSWGGEIHIIPNGNITQVTNYSVDNSAAIVDVSVAYESDIEEAERVILELLGELHERYDTIVAEPELLGIVDLGASEVSMRIFAETLPMEHWGIGRIIRKEVKLRLDKEGIEIPFPRIVMYSREEAGGVENGEGLQSK</sequence>
<protein>
    <submittedName>
        <fullName evidence="11">Small conductance mechanosensitive channel</fullName>
    </submittedName>
</protein>
<dbReference type="Gene3D" id="2.30.30.60">
    <property type="match status" value="1"/>
</dbReference>
<dbReference type="GO" id="GO:0005886">
    <property type="term" value="C:plasma membrane"/>
    <property type="evidence" value="ECO:0007669"/>
    <property type="project" value="UniProtKB-SubCell"/>
</dbReference>
<dbReference type="InterPro" id="IPR006685">
    <property type="entry name" value="MscS_channel_2nd"/>
</dbReference>
<name>A0A1N7JZR7_9BACI</name>
<keyword evidence="12" id="KW-1185">Reference proteome</keyword>
<keyword evidence="5 7" id="KW-1133">Transmembrane helix</keyword>
<dbReference type="InterPro" id="IPR049278">
    <property type="entry name" value="MS_channel_C"/>
</dbReference>
<gene>
    <name evidence="11" type="ORF">SAMN05421687_10885</name>
</gene>
<dbReference type="SUPFAM" id="SSF50182">
    <property type="entry name" value="Sm-like ribonucleoproteins"/>
    <property type="match status" value="1"/>
</dbReference>
<evidence type="ECO:0000256" key="5">
    <source>
        <dbReference type="ARBA" id="ARBA00022989"/>
    </source>
</evidence>
<dbReference type="PANTHER" id="PTHR30460:SF0">
    <property type="entry name" value="MODERATE CONDUCTANCE MECHANOSENSITIVE CHANNEL YBIO"/>
    <property type="match status" value="1"/>
</dbReference>
<feature type="domain" description="Mechanosensitive ion channel MscS" evidence="8">
    <location>
        <begin position="134"/>
        <end position="198"/>
    </location>
</feature>
<feature type="transmembrane region" description="Helical" evidence="7">
    <location>
        <begin position="35"/>
        <end position="57"/>
    </location>
</feature>
<evidence type="ECO:0000256" key="2">
    <source>
        <dbReference type="ARBA" id="ARBA00008017"/>
    </source>
</evidence>
<dbReference type="FunFam" id="1.10.287.1260:FF:000005">
    <property type="entry name" value="Mechanosensitive ion channel family protein"/>
    <property type="match status" value="1"/>
</dbReference>
<dbReference type="InterPro" id="IPR045276">
    <property type="entry name" value="YbiO_bact"/>
</dbReference>
<dbReference type="InterPro" id="IPR023408">
    <property type="entry name" value="MscS_beta-dom_sf"/>
</dbReference>
<dbReference type="Gene3D" id="3.30.70.100">
    <property type="match status" value="1"/>
</dbReference>
<evidence type="ECO:0000313" key="11">
    <source>
        <dbReference type="EMBL" id="SIS54832.1"/>
    </source>
</evidence>
<evidence type="ECO:0000313" key="12">
    <source>
        <dbReference type="Proteomes" id="UP000187608"/>
    </source>
</evidence>
<evidence type="ECO:0000259" key="10">
    <source>
        <dbReference type="Pfam" id="PF21088"/>
    </source>
</evidence>
<feature type="domain" description="Mechanosensitive ion channel transmembrane helices 2/3" evidence="10">
    <location>
        <begin position="93"/>
        <end position="133"/>
    </location>
</feature>
<dbReference type="SUPFAM" id="SSF82861">
    <property type="entry name" value="Mechanosensitive channel protein MscS (YggB), transmembrane region"/>
    <property type="match status" value="1"/>
</dbReference>
<accession>A0A1N7JZR7</accession>
<evidence type="ECO:0000256" key="4">
    <source>
        <dbReference type="ARBA" id="ARBA00022692"/>
    </source>
</evidence>
<dbReference type="InterPro" id="IPR010920">
    <property type="entry name" value="LSM_dom_sf"/>
</dbReference>
<dbReference type="SUPFAM" id="SSF82689">
    <property type="entry name" value="Mechanosensitive channel protein MscS (YggB), C-terminal domain"/>
    <property type="match status" value="1"/>
</dbReference>
<dbReference type="InterPro" id="IPR011066">
    <property type="entry name" value="MscS_channel_C_sf"/>
</dbReference>
<evidence type="ECO:0000259" key="8">
    <source>
        <dbReference type="Pfam" id="PF00924"/>
    </source>
</evidence>
<dbReference type="Pfam" id="PF21082">
    <property type="entry name" value="MS_channel_3rd"/>
    <property type="match status" value="1"/>
</dbReference>
<reference evidence="12" key="1">
    <citation type="submission" date="2017-01" db="EMBL/GenBank/DDBJ databases">
        <authorList>
            <person name="Varghese N."/>
            <person name="Submissions S."/>
        </authorList>
    </citation>
    <scope>NUCLEOTIDE SEQUENCE [LARGE SCALE GENOMIC DNA]</scope>
    <source>
        <strain evidence="12">DSM 23127</strain>
    </source>
</reference>
<evidence type="ECO:0000256" key="3">
    <source>
        <dbReference type="ARBA" id="ARBA00022475"/>
    </source>
</evidence>
<dbReference type="STRING" id="570947.SAMN05421687_10885"/>
<dbReference type="GO" id="GO:0008381">
    <property type="term" value="F:mechanosensitive monoatomic ion channel activity"/>
    <property type="evidence" value="ECO:0007669"/>
    <property type="project" value="InterPro"/>
</dbReference>
<dbReference type="AlphaFoldDB" id="A0A1N7JZR7"/>
<organism evidence="11 12">
    <name type="scientific">Salimicrobium flavidum</name>
    <dbReference type="NCBI Taxonomy" id="570947"/>
    <lineage>
        <taxon>Bacteria</taxon>
        <taxon>Bacillati</taxon>
        <taxon>Bacillota</taxon>
        <taxon>Bacilli</taxon>
        <taxon>Bacillales</taxon>
        <taxon>Bacillaceae</taxon>
        <taxon>Salimicrobium</taxon>
    </lineage>
</organism>
<dbReference type="InterPro" id="IPR011014">
    <property type="entry name" value="MscS_channel_TM-2"/>
</dbReference>